<dbReference type="GO" id="GO:0005886">
    <property type="term" value="C:plasma membrane"/>
    <property type="evidence" value="ECO:0007669"/>
    <property type="project" value="UniProtKB-SubCell"/>
</dbReference>
<gene>
    <name evidence="11" type="ORF">BC351_27520</name>
</gene>
<feature type="transmembrane region" description="Helical" evidence="8">
    <location>
        <begin position="27"/>
        <end position="48"/>
    </location>
</feature>
<feature type="domain" description="ABC transmembrane type-1" evidence="10">
    <location>
        <begin position="30"/>
        <end position="310"/>
    </location>
</feature>
<feature type="domain" description="ABC transporter" evidence="9">
    <location>
        <begin position="344"/>
        <end position="580"/>
    </location>
</feature>
<dbReference type="STRING" id="1469647.BC351_27520"/>
<evidence type="ECO:0000256" key="6">
    <source>
        <dbReference type="ARBA" id="ARBA00022989"/>
    </source>
</evidence>
<dbReference type="Pfam" id="PF00664">
    <property type="entry name" value="ABC_membrane"/>
    <property type="match status" value="1"/>
</dbReference>
<dbReference type="SUPFAM" id="SSF52540">
    <property type="entry name" value="P-loop containing nucleoside triphosphate hydrolases"/>
    <property type="match status" value="1"/>
</dbReference>
<dbReference type="InterPro" id="IPR036640">
    <property type="entry name" value="ABC1_TM_sf"/>
</dbReference>
<dbReference type="InterPro" id="IPR027417">
    <property type="entry name" value="P-loop_NTPase"/>
</dbReference>
<dbReference type="OrthoDB" id="9770415at2"/>
<evidence type="ECO:0000256" key="7">
    <source>
        <dbReference type="ARBA" id="ARBA00023136"/>
    </source>
</evidence>
<comment type="subcellular location">
    <subcellularLocation>
        <location evidence="1">Cell membrane</location>
        <topology evidence="1">Multi-pass membrane protein</topology>
    </subcellularLocation>
</comment>
<comment type="similarity">
    <text evidence="2">Belongs to the ABC transporter superfamily.</text>
</comment>
<name>A0A1V4HK46_9BACL</name>
<dbReference type="FunFam" id="3.40.50.300:FF:000218">
    <property type="entry name" value="Multidrug ABC transporter ATP-binding protein"/>
    <property type="match status" value="1"/>
</dbReference>
<protein>
    <submittedName>
        <fullName evidence="11">ABC transporter permease</fullName>
    </submittedName>
</protein>
<evidence type="ECO:0000313" key="11">
    <source>
        <dbReference type="EMBL" id="OPH56694.1"/>
    </source>
</evidence>
<dbReference type="RefSeq" id="WP_079414156.1">
    <property type="nucleotide sequence ID" value="NZ_MBTG01000015.1"/>
</dbReference>
<dbReference type="InterPro" id="IPR039421">
    <property type="entry name" value="Type_1_exporter"/>
</dbReference>
<dbReference type="PANTHER" id="PTHR43394:SF1">
    <property type="entry name" value="ATP-BINDING CASSETTE SUB-FAMILY B MEMBER 10, MITOCHONDRIAL"/>
    <property type="match status" value="1"/>
</dbReference>
<dbReference type="AlphaFoldDB" id="A0A1V4HK46"/>
<dbReference type="PROSITE" id="PS00211">
    <property type="entry name" value="ABC_TRANSPORTER_1"/>
    <property type="match status" value="1"/>
</dbReference>
<dbReference type="InterPro" id="IPR003439">
    <property type="entry name" value="ABC_transporter-like_ATP-bd"/>
</dbReference>
<feature type="transmembrane region" description="Helical" evidence="8">
    <location>
        <begin position="167"/>
        <end position="189"/>
    </location>
</feature>
<feature type="transmembrane region" description="Helical" evidence="8">
    <location>
        <begin position="143"/>
        <end position="161"/>
    </location>
</feature>
<dbReference type="Pfam" id="PF00005">
    <property type="entry name" value="ABC_tran"/>
    <property type="match status" value="1"/>
</dbReference>
<evidence type="ECO:0000256" key="1">
    <source>
        <dbReference type="ARBA" id="ARBA00004651"/>
    </source>
</evidence>
<keyword evidence="3 8" id="KW-0812">Transmembrane</keyword>
<comment type="caution">
    <text evidence="11">The sequence shown here is derived from an EMBL/GenBank/DDBJ whole genome shotgun (WGS) entry which is preliminary data.</text>
</comment>
<evidence type="ECO:0000256" key="4">
    <source>
        <dbReference type="ARBA" id="ARBA00022741"/>
    </source>
</evidence>
<evidence type="ECO:0000256" key="8">
    <source>
        <dbReference type="SAM" id="Phobius"/>
    </source>
</evidence>
<dbReference type="InterPro" id="IPR017871">
    <property type="entry name" value="ABC_transporter-like_CS"/>
</dbReference>
<evidence type="ECO:0000256" key="2">
    <source>
        <dbReference type="ARBA" id="ARBA00005417"/>
    </source>
</evidence>
<dbReference type="PROSITE" id="PS50929">
    <property type="entry name" value="ABC_TM1F"/>
    <property type="match status" value="1"/>
</dbReference>
<keyword evidence="5" id="KW-0067">ATP-binding</keyword>
<dbReference type="InterPro" id="IPR011527">
    <property type="entry name" value="ABC1_TM_dom"/>
</dbReference>
<evidence type="ECO:0000256" key="5">
    <source>
        <dbReference type="ARBA" id="ARBA00022840"/>
    </source>
</evidence>
<dbReference type="Gene3D" id="1.20.1560.10">
    <property type="entry name" value="ABC transporter type 1, transmembrane domain"/>
    <property type="match status" value="1"/>
</dbReference>
<dbReference type="GO" id="GO:0016887">
    <property type="term" value="F:ATP hydrolysis activity"/>
    <property type="evidence" value="ECO:0007669"/>
    <property type="project" value="InterPro"/>
</dbReference>
<keyword evidence="4" id="KW-0547">Nucleotide-binding</keyword>
<evidence type="ECO:0000259" key="10">
    <source>
        <dbReference type="PROSITE" id="PS50929"/>
    </source>
</evidence>
<proteinExistence type="inferred from homology"/>
<dbReference type="GO" id="GO:0005524">
    <property type="term" value="F:ATP binding"/>
    <property type="evidence" value="ECO:0007669"/>
    <property type="project" value="UniProtKB-KW"/>
</dbReference>
<dbReference type="Gene3D" id="3.40.50.300">
    <property type="entry name" value="P-loop containing nucleotide triphosphate hydrolases"/>
    <property type="match status" value="1"/>
</dbReference>
<keyword evidence="6 8" id="KW-1133">Transmembrane helix</keyword>
<evidence type="ECO:0000256" key="3">
    <source>
        <dbReference type="ARBA" id="ARBA00022692"/>
    </source>
</evidence>
<sequence length="598" mass="66310">MLGMLTLKDARRTYSVLKPYVLQHRKVYGGLFFLVFVEIALTLAFSWFFGAITDAAIHSSFERMKWLVPLGAALVLISVASTYLNTLWETIATNAVKRDFSSHVFNHILQVPGKQFTGLHSGDLMSHFTNDIHNLDGVIGSGLIQLMKLPFIYAAVFIYLWQLNWQLALLSVFVAPVAMVSGVILGLLLRTNNRFIQERVAQINTLLNETFHGFFVIRSFLMERTIAAKYAANQQQLYELELSNARLRGWFYVGSQAAASITFLLSLCIGSYFVSGGILTVGALLTFVNLVHHLVYPLTELAGQWAGFQKSASAMERICKILEMEKESDSLPSMPASRPVVTSIQLKDITFSYEGKSSLFDHFNLQIPVGKVVAIVGLSGAGKTTLFHLLQGFYKPQSGAIFMNGRPTTTLTISEQRSFFAHVSQEITLFSGSIRENLLVARQGLTDVQMMEAAEAAGIHDFIAALPQGYDTEVGEKGAKLSGGQRQRLAIARALLKDAPVLLLDESTSALDSETEYQVKDAMQKLLSNRTTTTIIIAHRLSTIRDADLIVVMDKGKIVQMGHHDEIMKQEGLYPRLIRLQSQRGVPSLDNSFDTSVI</sequence>
<dbReference type="GO" id="GO:0015421">
    <property type="term" value="F:ABC-type oligopeptide transporter activity"/>
    <property type="evidence" value="ECO:0007669"/>
    <property type="project" value="TreeGrafter"/>
</dbReference>
<dbReference type="CDD" id="cd07346">
    <property type="entry name" value="ABC_6TM_exporters"/>
    <property type="match status" value="1"/>
</dbReference>
<dbReference type="Proteomes" id="UP000190626">
    <property type="component" value="Unassembled WGS sequence"/>
</dbReference>
<dbReference type="PANTHER" id="PTHR43394">
    <property type="entry name" value="ATP-DEPENDENT PERMEASE MDL1, MITOCHONDRIAL"/>
    <property type="match status" value="1"/>
</dbReference>
<dbReference type="InterPro" id="IPR003593">
    <property type="entry name" value="AAA+_ATPase"/>
</dbReference>
<accession>A0A1V4HK46</accession>
<keyword evidence="7 8" id="KW-0472">Membrane</keyword>
<organism evidence="11 12">
    <name type="scientific">Paenibacillus ferrarius</name>
    <dbReference type="NCBI Taxonomy" id="1469647"/>
    <lineage>
        <taxon>Bacteria</taxon>
        <taxon>Bacillati</taxon>
        <taxon>Bacillota</taxon>
        <taxon>Bacilli</taxon>
        <taxon>Bacillales</taxon>
        <taxon>Paenibacillaceae</taxon>
        <taxon>Paenibacillus</taxon>
    </lineage>
</organism>
<keyword evidence="12" id="KW-1185">Reference proteome</keyword>
<dbReference type="SMART" id="SM00382">
    <property type="entry name" value="AAA"/>
    <property type="match status" value="1"/>
</dbReference>
<dbReference type="EMBL" id="MBTG01000015">
    <property type="protein sequence ID" value="OPH56694.1"/>
    <property type="molecule type" value="Genomic_DNA"/>
</dbReference>
<evidence type="ECO:0000259" key="9">
    <source>
        <dbReference type="PROSITE" id="PS50893"/>
    </source>
</evidence>
<reference evidence="12" key="1">
    <citation type="submission" date="2016-07" db="EMBL/GenBank/DDBJ databases">
        <authorList>
            <person name="Florea S."/>
            <person name="Webb J.S."/>
            <person name="Jaromczyk J."/>
            <person name="Schardl C.L."/>
        </authorList>
    </citation>
    <scope>NUCLEOTIDE SEQUENCE [LARGE SCALE GENOMIC DNA]</scope>
    <source>
        <strain evidence="12">CY1</strain>
    </source>
</reference>
<evidence type="ECO:0000313" key="12">
    <source>
        <dbReference type="Proteomes" id="UP000190626"/>
    </source>
</evidence>
<dbReference type="SUPFAM" id="SSF90123">
    <property type="entry name" value="ABC transporter transmembrane region"/>
    <property type="match status" value="1"/>
</dbReference>
<dbReference type="PROSITE" id="PS50893">
    <property type="entry name" value="ABC_TRANSPORTER_2"/>
    <property type="match status" value="1"/>
</dbReference>
<feature type="transmembrane region" description="Helical" evidence="8">
    <location>
        <begin position="68"/>
        <end position="88"/>
    </location>
</feature>